<sequence>MDPPLIINLYEWQRLFINKEEEEEEDDELGLENWVTQKLVNKMGEQFGILIDMECLHWESTGEIRELELIIPEDIPDEFCEDMFASKNIQYVLDALFEEMMDERKRRIATRPKARKIKFVLDIGKQVPQRKKGPNVKRKVKRVSAQDLQTQRYKRRKIMWWNLDYIVNGPIKYLIYENERLRKSYFVEFMNDDNQLLQYFFSMLRPKLNELLNNNIILVDHYIKTIDDTGKVPEEADKTIDEAVEQITMDVIKNYKETLQKKSDLYHCLSAILQKYPLAHITHVIHLFPPSQKIFLAQWFKFTFNKMRSE</sequence>
<reference evidence="1" key="1">
    <citation type="journal article" date="2020" name="Nature">
        <title>Giant virus diversity and host interactions through global metagenomics.</title>
        <authorList>
            <person name="Schulz F."/>
            <person name="Roux S."/>
            <person name="Paez-Espino D."/>
            <person name="Jungbluth S."/>
            <person name="Walsh D.A."/>
            <person name="Denef V.J."/>
            <person name="McMahon K.D."/>
            <person name="Konstantinidis K.T."/>
            <person name="Eloe-Fadrosh E.A."/>
            <person name="Kyrpides N.C."/>
            <person name="Woyke T."/>
        </authorList>
    </citation>
    <scope>NUCLEOTIDE SEQUENCE</scope>
    <source>
        <strain evidence="1">GVMAG-S-1101169-75</strain>
    </source>
</reference>
<organism evidence="1">
    <name type="scientific">viral metagenome</name>
    <dbReference type="NCBI Taxonomy" id="1070528"/>
    <lineage>
        <taxon>unclassified sequences</taxon>
        <taxon>metagenomes</taxon>
        <taxon>organismal metagenomes</taxon>
    </lineage>
</organism>
<name>A0A6C0K1T8_9ZZZZ</name>
<dbReference type="EMBL" id="MN740794">
    <property type="protein sequence ID" value="QHU12015.1"/>
    <property type="molecule type" value="Genomic_DNA"/>
</dbReference>
<dbReference type="AlphaFoldDB" id="A0A6C0K1T8"/>
<evidence type="ECO:0000313" key="1">
    <source>
        <dbReference type="EMBL" id="QHU12015.1"/>
    </source>
</evidence>
<proteinExistence type="predicted"/>
<protein>
    <submittedName>
        <fullName evidence="1">Uncharacterized protein</fullName>
    </submittedName>
</protein>
<accession>A0A6C0K1T8</accession>